<evidence type="ECO:0000256" key="1">
    <source>
        <dbReference type="SAM" id="MobiDB-lite"/>
    </source>
</evidence>
<feature type="compositionally biased region" description="Basic and acidic residues" evidence="1">
    <location>
        <begin position="1"/>
        <end position="20"/>
    </location>
</feature>
<keyword evidence="3" id="KW-1185">Reference proteome</keyword>
<accession>A0ABQ7DTZ7</accession>
<reference evidence="2 3" key="1">
    <citation type="journal article" date="2020" name="BMC Genomics">
        <title>Intraspecific diversification of the crop wild relative Brassica cretica Lam. using demographic model selection.</title>
        <authorList>
            <person name="Kioukis A."/>
            <person name="Michalopoulou V.A."/>
            <person name="Briers L."/>
            <person name="Pirintsos S."/>
            <person name="Studholme D.J."/>
            <person name="Pavlidis P."/>
            <person name="Sarris P.F."/>
        </authorList>
    </citation>
    <scope>NUCLEOTIDE SEQUENCE [LARGE SCALE GENOMIC DNA]</scope>
    <source>
        <strain evidence="3">cv. PFS-1207/04</strain>
    </source>
</reference>
<organism evidence="2 3">
    <name type="scientific">Brassica cretica</name>
    <name type="common">Mustard</name>
    <dbReference type="NCBI Taxonomy" id="69181"/>
    <lineage>
        <taxon>Eukaryota</taxon>
        <taxon>Viridiplantae</taxon>
        <taxon>Streptophyta</taxon>
        <taxon>Embryophyta</taxon>
        <taxon>Tracheophyta</taxon>
        <taxon>Spermatophyta</taxon>
        <taxon>Magnoliopsida</taxon>
        <taxon>eudicotyledons</taxon>
        <taxon>Gunneridae</taxon>
        <taxon>Pentapetalae</taxon>
        <taxon>rosids</taxon>
        <taxon>malvids</taxon>
        <taxon>Brassicales</taxon>
        <taxon>Brassicaceae</taxon>
        <taxon>Brassiceae</taxon>
        <taxon>Brassica</taxon>
    </lineage>
</organism>
<comment type="caution">
    <text evidence="2">The sequence shown here is derived from an EMBL/GenBank/DDBJ whole genome shotgun (WGS) entry which is preliminary data.</text>
</comment>
<feature type="region of interest" description="Disordered" evidence="1">
    <location>
        <begin position="1"/>
        <end position="26"/>
    </location>
</feature>
<proteinExistence type="predicted"/>
<feature type="region of interest" description="Disordered" evidence="1">
    <location>
        <begin position="50"/>
        <end position="101"/>
    </location>
</feature>
<dbReference type="Proteomes" id="UP000266723">
    <property type="component" value="Unassembled WGS sequence"/>
</dbReference>
<gene>
    <name evidence="2" type="ORF">DY000_02030318</name>
</gene>
<protein>
    <submittedName>
        <fullName evidence="2">Uncharacterized protein</fullName>
    </submittedName>
</protein>
<name>A0ABQ7DTZ7_BRACR</name>
<evidence type="ECO:0000313" key="2">
    <source>
        <dbReference type="EMBL" id="KAF3580605.1"/>
    </source>
</evidence>
<dbReference type="EMBL" id="QGKV02000649">
    <property type="protein sequence ID" value="KAF3580605.1"/>
    <property type="molecule type" value="Genomic_DNA"/>
</dbReference>
<sequence>MTTDDRQTHADDGDTHDNVDKTSTVNVSAVETLTARTKVVLPRGATKLHGRRLDFATPSGRIANTRDKSSGQAPNETAPAAAQKDSENLPLRGQAENDEIE</sequence>
<evidence type="ECO:0000313" key="3">
    <source>
        <dbReference type="Proteomes" id="UP000266723"/>
    </source>
</evidence>